<keyword evidence="7" id="KW-1185">Reference proteome</keyword>
<keyword evidence="4" id="KW-0812">Transmembrane</keyword>
<dbReference type="Pfam" id="PF10502">
    <property type="entry name" value="Peptidase_S26"/>
    <property type="match status" value="2"/>
</dbReference>
<comment type="subcellular location">
    <subcellularLocation>
        <location evidence="1">Cell membrane</location>
        <topology evidence="1">Single-pass type II membrane protein</topology>
    </subcellularLocation>
</comment>
<dbReference type="GO" id="GO:0006465">
    <property type="term" value="P:signal peptide processing"/>
    <property type="evidence" value="ECO:0007669"/>
    <property type="project" value="InterPro"/>
</dbReference>
<dbReference type="InterPro" id="IPR036286">
    <property type="entry name" value="LexA/Signal_pep-like_sf"/>
</dbReference>
<organism evidence="6 7">
    <name type="scientific">Streptomyces hainanensis</name>
    <dbReference type="NCBI Taxonomy" id="402648"/>
    <lineage>
        <taxon>Bacteria</taxon>
        <taxon>Bacillati</taxon>
        <taxon>Actinomycetota</taxon>
        <taxon>Actinomycetes</taxon>
        <taxon>Kitasatosporales</taxon>
        <taxon>Streptomycetaceae</taxon>
        <taxon>Streptomyces</taxon>
    </lineage>
</organism>
<comment type="caution">
    <text evidence="6">The sequence shown here is derived from an EMBL/GenBank/DDBJ whole genome shotgun (WGS) entry which is preliminary data.</text>
</comment>
<dbReference type="InterPro" id="IPR000223">
    <property type="entry name" value="Pept_S26A_signal_pept_1"/>
</dbReference>
<feature type="domain" description="Peptidase S26" evidence="5">
    <location>
        <begin position="170"/>
        <end position="207"/>
    </location>
</feature>
<evidence type="ECO:0000313" key="7">
    <source>
        <dbReference type="Proteomes" id="UP000295345"/>
    </source>
</evidence>
<evidence type="ECO:0000256" key="2">
    <source>
        <dbReference type="ARBA" id="ARBA00009370"/>
    </source>
</evidence>
<keyword evidence="4" id="KW-0472">Membrane</keyword>
<dbReference type="EMBL" id="SMKI01000024">
    <property type="protein sequence ID" value="TDC78972.1"/>
    <property type="molecule type" value="Genomic_DNA"/>
</dbReference>
<dbReference type="RefSeq" id="WP_132816427.1">
    <property type="nucleotide sequence ID" value="NZ_SMKI01000024.1"/>
</dbReference>
<dbReference type="GO" id="GO:0004252">
    <property type="term" value="F:serine-type endopeptidase activity"/>
    <property type="evidence" value="ECO:0007669"/>
    <property type="project" value="InterPro"/>
</dbReference>
<dbReference type="AlphaFoldDB" id="A0A4R4TTW0"/>
<dbReference type="CDD" id="cd06530">
    <property type="entry name" value="S26_SPase_I"/>
    <property type="match status" value="1"/>
</dbReference>
<evidence type="ECO:0000256" key="1">
    <source>
        <dbReference type="ARBA" id="ARBA00004401"/>
    </source>
</evidence>
<dbReference type="Proteomes" id="UP000295345">
    <property type="component" value="Unassembled WGS sequence"/>
</dbReference>
<feature type="transmembrane region" description="Helical" evidence="4">
    <location>
        <begin position="56"/>
        <end position="76"/>
    </location>
</feature>
<dbReference type="GO" id="GO:0005886">
    <property type="term" value="C:plasma membrane"/>
    <property type="evidence" value="ECO:0007669"/>
    <property type="project" value="UniProtKB-SubCell"/>
</dbReference>
<protein>
    <submittedName>
        <fullName evidence="6">S26 family signal peptidase</fullName>
    </submittedName>
</protein>
<dbReference type="PRINTS" id="PR00727">
    <property type="entry name" value="LEADERPTASE"/>
</dbReference>
<dbReference type="OrthoDB" id="5518017at2"/>
<evidence type="ECO:0000313" key="6">
    <source>
        <dbReference type="EMBL" id="TDC78972.1"/>
    </source>
</evidence>
<evidence type="ECO:0000256" key="4">
    <source>
        <dbReference type="SAM" id="Phobius"/>
    </source>
</evidence>
<dbReference type="PANTHER" id="PTHR43390">
    <property type="entry name" value="SIGNAL PEPTIDASE I"/>
    <property type="match status" value="1"/>
</dbReference>
<proteinExistence type="inferred from homology"/>
<dbReference type="PANTHER" id="PTHR43390:SF1">
    <property type="entry name" value="CHLOROPLAST PROCESSING PEPTIDASE"/>
    <property type="match status" value="1"/>
</dbReference>
<reference evidence="6 7" key="1">
    <citation type="submission" date="2019-03" db="EMBL/GenBank/DDBJ databases">
        <title>Draft genome sequences of novel Actinobacteria.</title>
        <authorList>
            <person name="Sahin N."/>
            <person name="Ay H."/>
            <person name="Saygin H."/>
        </authorList>
    </citation>
    <scope>NUCLEOTIDE SEQUENCE [LARGE SCALE GENOMIC DNA]</scope>
    <source>
        <strain evidence="6 7">DSM 41900</strain>
    </source>
</reference>
<evidence type="ECO:0000256" key="3">
    <source>
        <dbReference type="PIRSR" id="PIRSR600223-1"/>
    </source>
</evidence>
<feature type="transmembrane region" description="Helical" evidence="4">
    <location>
        <begin position="31"/>
        <end position="50"/>
    </location>
</feature>
<evidence type="ECO:0000259" key="5">
    <source>
        <dbReference type="Pfam" id="PF10502"/>
    </source>
</evidence>
<name>A0A4R4TTW0_9ACTN</name>
<sequence>MTRHGTNRPALASWLNAHRAQRARAGRTRRVQSLLLLAFGGLASISVPLVQAGRPIAAGLVAFAGVSGVVAGRGLWRRWAVVTVRGPSMEPTYQHGDRVLVRRIARPRTGQVAVVEQTVPGTRRGGPQTIGVSTSPVAVGERSWLIKRVVAVAGEPVPRTAGPALARVGEPRVPEGMLVLLGDNAEASVDSRTLGLFPEDRVLGVVVRRLPAGGRVPIS</sequence>
<keyword evidence="4" id="KW-1133">Transmembrane helix</keyword>
<dbReference type="Gene3D" id="2.10.109.10">
    <property type="entry name" value="Umud Fragment, subunit A"/>
    <property type="match status" value="1"/>
</dbReference>
<feature type="domain" description="Peptidase S26" evidence="5">
    <location>
        <begin position="79"/>
        <end position="159"/>
    </location>
</feature>
<dbReference type="SUPFAM" id="SSF51306">
    <property type="entry name" value="LexA/Signal peptidase"/>
    <property type="match status" value="1"/>
</dbReference>
<feature type="active site" evidence="3">
    <location>
        <position position="88"/>
    </location>
</feature>
<dbReference type="InterPro" id="IPR019533">
    <property type="entry name" value="Peptidase_S26"/>
</dbReference>
<comment type="similarity">
    <text evidence="2">Belongs to the peptidase S26 family.</text>
</comment>
<accession>A0A4R4TTW0</accession>
<gene>
    <name evidence="6" type="ORF">E1283_03850</name>
</gene>
<feature type="active site" evidence="3">
    <location>
        <position position="147"/>
    </location>
</feature>